<evidence type="ECO:0000256" key="1">
    <source>
        <dbReference type="SAM" id="MobiDB-lite"/>
    </source>
</evidence>
<feature type="region of interest" description="Disordered" evidence="1">
    <location>
        <begin position="1"/>
        <end position="34"/>
    </location>
</feature>
<reference evidence="2 3" key="1">
    <citation type="submission" date="2014-08" db="EMBL/GenBank/DDBJ databases">
        <authorList>
            <person name="Moulin Lionel"/>
        </authorList>
    </citation>
    <scope>NUCLEOTIDE SEQUENCE [LARGE SCALE GENOMIC DNA]</scope>
</reference>
<dbReference type="AlphaFoldDB" id="A0A090DL44"/>
<feature type="compositionally biased region" description="Low complexity" evidence="1">
    <location>
        <begin position="156"/>
        <end position="178"/>
    </location>
</feature>
<proteinExistence type="predicted"/>
<organism evidence="2 3">
    <name type="scientific">Mesorhizobium plurifarium</name>
    <dbReference type="NCBI Taxonomy" id="69974"/>
    <lineage>
        <taxon>Bacteria</taxon>
        <taxon>Pseudomonadati</taxon>
        <taxon>Pseudomonadota</taxon>
        <taxon>Alphaproteobacteria</taxon>
        <taxon>Hyphomicrobiales</taxon>
        <taxon>Phyllobacteriaceae</taxon>
        <taxon>Mesorhizobium</taxon>
    </lineage>
</organism>
<evidence type="ECO:0000313" key="3">
    <source>
        <dbReference type="Proteomes" id="UP000046373"/>
    </source>
</evidence>
<dbReference type="Pfam" id="PF12663">
    <property type="entry name" value="DUF3788"/>
    <property type="match status" value="1"/>
</dbReference>
<sequence>MSPTRTRATAADGGTPPQIGDRITDKSAPPDDGAVREWIGPEAFERWAELRSWIDESYPGVFTPDWLYGGKNRGWSLRYKKTKALCTLVPEYRRFSVVVVMGGAEREKFEQRRYVWRPRLVKLYDEAKTYIDGKWLTTAIASADDLHDVTELLTMKRPPSSASRSNSASSPSRKASNR</sequence>
<evidence type="ECO:0000313" key="2">
    <source>
        <dbReference type="EMBL" id="CDX14688.1"/>
    </source>
</evidence>
<dbReference type="EMBL" id="CCNB01000002">
    <property type="protein sequence ID" value="CDX14688.1"/>
    <property type="molecule type" value="Genomic_DNA"/>
</dbReference>
<dbReference type="Proteomes" id="UP000046373">
    <property type="component" value="Unassembled WGS sequence"/>
</dbReference>
<evidence type="ECO:0008006" key="4">
    <source>
        <dbReference type="Google" id="ProtNLM"/>
    </source>
</evidence>
<feature type="compositionally biased region" description="Basic and acidic residues" evidence="1">
    <location>
        <begin position="22"/>
        <end position="34"/>
    </location>
</feature>
<protein>
    <recommendedName>
        <fullName evidence="4">DUF3788 domain-containing protein</fullName>
    </recommendedName>
</protein>
<gene>
    <name evidence="2" type="ORF">MPLDJ20_100102</name>
</gene>
<name>A0A090DL44_MESPL</name>
<dbReference type="InterPro" id="IPR024265">
    <property type="entry name" value="DUF3788"/>
</dbReference>
<feature type="compositionally biased region" description="Low complexity" evidence="1">
    <location>
        <begin position="1"/>
        <end position="11"/>
    </location>
</feature>
<feature type="region of interest" description="Disordered" evidence="1">
    <location>
        <begin position="155"/>
        <end position="178"/>
    </location>
</feature>
<accession>A0A090DL44</accession>